<evidence type="ECO:0000259" key="10">
    <source>
        <dbReference type="Pfam" id="PF26540"/>
    </source>
</evidence>
<feature type="binding site" evidence="8">
    <location>
        <position position="568"/>
    </location>
    <ligand>
        <name>[4Fe-4S] cluster</name>
        <dbReference type="ChEBI" id="CHEBI:49883"/>
    </ligand>
</feature>
<dbReference type="NCBIfam" id="TIGR00612">
    <property type="entry name" value="ispG_gcpE"/>
    <property type="match status" value="1"/>
</dbReference>
<dbReference type="InterPro" id="IPR058579">
    <property type="entry name" value="IspG_C"/>
</dbReference>
<dbReference type="HAMAP" id="MF_00159">
    <property type="entry name" value="IspG"/>
    <property type="match status" value="1"/>
</dbReference>
<dbReference type="KEGG" id="alkq:M9189_01260"/>
<dbReference type="GO" id="GO:0016114">
    <property type="term" value="P:terpenoid biosynthetic process"/>
    <property type="evidence" value="ECO:0007669"/>
    <property type="project" value="InterPro"/>
</dbReference>
<dbReference type="SUPFAM" id="SSF56014">
    <property type="entry name" value="Nitrite and sulphite reductase 4Fe-4S domain-like"/>
    <property type="match status" value="1"/>
</dbReference>
<keyword evidence="6 8" id="KW-0414">Isoprene biosynthesis</keyword>
<comment type="function">
    <text evidence="8">Converts 2C-methyl-D-erythritol 2,4-cyclodiphosphate (ME-2,4cPP) into 1-hydroxy-2-methyl-2-(E)-butenyl 4-diphosphate.</text>
</comment>
<dbReference type="PIRSF" id="PIRSF037336">
    <property type="entry name" value="IspG_like"/>
    <property type="match status" value="1"/>
</dbReference>
<keyword evidence="4 8" id="KW-0408">Iron</keyword>
<feature type="binding site" evidence="8">
    <location>
        <position position="537"/>
    </location>
    <ligand>
        <name>[4Fe-4S] cluster</name>
        <dbReference type="ChEBI" id="CHEBI:49883"/>
    </ligand>
</feature>
<reference evidence="11" key="1">
    <citation type="submission" date="2022-05" db="EMBL/GenBank/DDBJ databases">
        <authorList>
            <person name="Sun X."/>
        </authorList>
    </citation>
    <scope>NUCLEOTIDE SEQUENCE</scope>
    <source>
        <strain evidence="11">Ai-910</strain>
    </source>
</reference>
<dbReference type="Proteomes" id="UP001056426">
    <property type="component" value="Chromosome"/>
</dbReference>
<dbReference type="FunFam" id="3.30.413.10:FF:000006">
    <property type="entry name" value="4-hydroxy-3-methylbut-2-en-1-yl diphosphate synthase (flavodoxin)"/>
    <property type="match status" value="1"/>
</dbReference>
<evidence type="ECO:0000256" key="2">
    <source>
        <dbReference type="ARBA" id="ARBA00022723"/>
    </source>
</evidence>
<dbReference type="FunFam" id="3.20.20.20:FF:000005">
    <property type="entry name" value="4-hydroxy-3-methylbut-2-en-1-yl diphosphate synthase (flavodoxin)"/>
    <property type="match status" value="1"/>
</dbReference>
<dbReference type="PANTHER" id="PTHR30454">
    <property type="entry name" value="4-HYDROXY-3-METHYLBUT-2-EN-1-YL DIPHOSPHATE SYNTHASE"/>
    <property type="match status" value="1"/>
</dbReference>
<dbReference type="GO" id="GO:0141197">
    <property type="term" value="F:4-hydroxy-3-methylbut-2-enyl-diphosphate synthase activity (flavodoxin)"/>
    <property type="evidence" value="ECO:0007669"/>
    <property type="project" value="UniProtKB-EC"/>
</dbReference>
<dbReference type="InterPro" id="IPR004588">
    <property type="entry name" value="IspG_bac-typ"/>
</dbReference>
<keyword evidence="5 8" id="KW-0411">Iron-sulfur</keyword>
<comment type="catalytic activity">
    <reaction evidence="7">
        <text>(2E)-4-hydroxy-3-methylbut-2-enyl diphosphate + 2 oxidized [2Fe-2S]-[ferredoxin] + H2O = 2-C-methyl-D-erythritol 2,4-cyclic diphosphate + 2 reduced [2Fe-2S]-[ferredoxin] + H(+)</text>
        <dbReference type="Rhea" id="RHEA:26119"/>
        <dbReference type="Rhea" id="RHEA-COMP:10000"/>
        <dbReference type="Rhea" id="RHEA-COMP:10001"/>
        <dbReference type="ChEBI" id="CHEBI:15377"/>
        <dbReference type="ChEBI" id="CHEBI:15378"/>
        <dbReference type="ChEBI" id="CHEBI:33737"/>
        <dbReference type="ChEBI" id="CHEBI:33738"/>
        <dbReference type="ChEBI" id="CHEBI:58483"/>
        <dbReference type="ChEBI" id="CHEBI:128753"/>
        <dbReference type="EC" id="1.17.7.1"/>
    </reaction>
</comment>
<feature type="binding site" evidence="8">
    <location>
        <position position="534"/>
    </location>
    <ligand>
        <name>[4Fe-4S] cluster</name>
        <dbReference type="ChEBI" id="CHEBI:49883"/>
    </ligand>
</feature>
<dbReference type="RefSeq" id="WP_250724099.1">
    <property type="nucleotide sequence ID" value="NZ_CP098400.1"/>
</dbReference>
<name>A0A9J6ZQU6_9BACT</name>
<comment type="similarity">
    <text evidence="8">Belongs to the IspG family.</text>
</comment>
<dbReference type="InterPro" id="IPR058578">
    <property type="entry name" value="IspG_TIM"/>
</dbReference>
<dbReference type="Gene3D" id="3.20.20.20">
    <property type="entry name" value="Dihydropteroate synthase-like"/>
    <property type="match status" value="1"/>
</dbReference>
<sequence>MNKAAKLPLFCDSLFEYKRNRSRSVKVGKISIGGDEPIRLQSMTTTNTLDSEATAAQCIRIATAGADLVRITTQGRREAVNLEDIKRSICARGFDIPLSADVHFNPNAALLAAERVEKVRINPGNFADGAKMFRNVELNDEEYAAELAEIEARLLPLLEICKRRGTALRIGANHGSLSDRIMSRYGDTPIGMVESCMEYLRMCRRHGFEDIVLSIKSSNTRVMVHTVRLLVSAMKAENMDYPLHLGVTEAGGAEDGRIKSAVGIGALLADGIGDTIRVSLTEEPEEEIPVARRLRDMFVKRAGHPVIKPVENFTYSPFEYHARESHKVGIFGGVQTAAVVADLRGGIETEVSAIQCEAVICDKPLERLPQGYERLLQIVPVESNDGLAGSYLWPLYRIDEFRSVSDVKGPFVLEMEYGDLEGAVVDRLRKEKDCVILLGTKNINGVAEQRAFFLAMQAMGLSHPVIIHRRYEEKGLADLQIEAAADMGMLLLDGYGDAVSLSAPAVGFASLVDLLFGILQASRVRFSKTEYISCPGCGRTLFDLQTTSLKVRQRTSHLKGLKIAVMGCIVNGIGEMADADYGYVGAGPGKVSLYRNRELVSRALPEEEAVDRLVELIKESGDWVDAE</sequence>
<evidence type="ECO:0000256" key="7">
    <source>
        <dbReference type="ARBA" id="ARBA00051119"/>
    </source>
</evidence>
<protein>
    <recommendedName>
        <fullName evidence="8">4-hydroxy-3-methylbut-2-en-1-yl diphosphate synthase (flavodoxin)</fullName>
        <ecNumber evidence="8">1.17.7.3</ecNumber>
    </recommendedName>
    <alternativeName>
        <fullName evidence="8">1-hydroxy-2-methyl-2-(E)-butenyl 4-diphosphate synthase</fullName>
    </alternativeName>
</protein>
<dbReference type="EMBL" id="CP098400">
    <property type="protein sequence ID" value="URW79987.1"/>
    <property type="molecule type" value="Genomic_DNA"/>
</dbReference>
<keyword evidence="12" id="KW-1185">Reference proteome</keyword>
<evidence type="ECO:0000256" key="3">
    <source>
        <dbReference type="ARBA" id="ARBA00023002"/>
    </source>
</evidence>
<dbReference type="AlphaFoldDB" id="A0A9J6ZQU6"/>
<keyword evidence="2 8" id="KW-0479">Metal-binding</keyword>
<evidence type="ECO:0000256" key="8">
    <source>
        <dbReference type="HAMAP-Rule" id="MF_00159"/>
    </source>
</evidence>
<accession>A0A9J6ZQU6</accession>
<dbReference type="GO" id="GO:0019288">
    <property type="term" value="P:isopentenyl diphosphate biosynthetic process, methylerythritol 4-phosphate pathway"/>
    <property type="evidence" value="ECO:0007669"/>
    <property type="project" value="UniProtKB-UniRule"/>
</dbReference>
<feature type="domain" description="IspG TIM-barrel" evidence="9">
    <location>
        <begin position="23"/>
        <end position="291"/>
    </location>
</feature>
<dbReference type="Gene3D" id="3.30.413.10">
    <property type="entry name" value="Sulfite Reductase Hemoprotein, domain 1"/>
    <property type="match status" value="1"/>
</dbReference>
<evidence type="ECO:0000313" key="12">
    <source>
        <dbReference type="Proteomes" id="UP001056426"/>
    </source>
</evidence>
<comment type="cofactor">
    <cofactor evidence="8">
        <name>[4Fe-4S] cluster</name>
        <dbReference type="ChEBI" id="CHEBI:49883"/>
    </cofactor>
    <text evidence="8">Binds 1 [4Fe-4S] cluster.</text>
</comment>
<evidence type="ECO:0000256" key="4">
    <source>
        <dbReference type="ARBA" id="ARBA00023004"/>
    </source>
</evidence>
<dbReference type="InterPro" id="IPR017178">
    <property type="entry name" value="IspG_atypical"/>
</dbReference>
<evidence type="ECO:0000313" key="11">
    <source>
        <dbReference type="EMBL" id="URW79987.1"/>
    </source>
</evidence>
<dbReference type="EC" id="1.17.7.3" evidence="8"/>
<dbReference type="InterPro" id="IPR045854">
    <property type="entry name" value="NO2/SO3_Rdtase_4Fe4S_sf"/>
</dbReference>
<dbReference type="Pfam" id="PF04551">
    <property type="entry name" value="GcpE"/>
    <property type="match status" value="1"/>
</dbReference>
<evidence type="ECO:0000259" key="9">
    <source>
        <dbReference type="Pfam" id="PF04551"/>
    </source>
</evidence>
<proteinExistence type="inferred from homology"/>
<dbReference type="PANTHER" id="PTHR30454:SF0">
    <property type="entry name" value="4-HYDROXY-3-METHYLBUT-2-EN-1-YL DIPHOSPHATE SYNTHASE (FERREDOXIN), CHLOROPLASTIC"/>
    <property type="match status" value="1"/>
</dbReference>
<dbReference type="InterPro" id="IPR011005">
    <property type="entry name" value="Dihydropteroate_synth-like_sf"/>
</dbReference>
<evidence type="ECO:0000256" key="1">
    <source>
        <dbReference type="ARBA" id="ARBA00022485"/>
    </source>
</evidence>
<dbReference type="SUPFAM" id="SSF51717">
    <property type="entry name" value="Dihydropteroate synthetase-like"/>
    <property type="match status" value="1"/>
</dbReference>
<evidence type="ECO:0000256" key="6">
    <source>
        <dbReference type="ARBA" id="ARBA00023229"/>
    </source>
</evidence>
<dbReference type="Pfam" id="PF26540">
    <property type="entry name" value="GcpE_C"/>
    <property type="match status" value="1"/>
</dbReference>
<comment type="catalytic activity">
    <reaction evidence="8">
        <text>(2E)-4-hydroxy-3-methylbut-2-enyl diphosphate + oxidized [flavodoxin] + H2O + 2 H(+) = 2-C-methyl-D-erythritol 2,4-cyclic diphosphate + reduced [flavodoxin]</text>
        <dbReference type="Rhea" id="RHEA:43604"/>
        <dbReference type="Rhea" id="RHEA-COMP:10622"/>
        <dbReference type="Rhea" id="RHEA-COMP:10623"/>
        <dbReference type="ChEBI" id="CHEBI:15377"/>
        <dbReference type="ChEBI" id="CHEBI:15378"/>
        <dbReference type="ChEBI" id="CHEBI:57618"/>
        <dbReference type="ChEBI" id="CHEBI:58210"/>
        <dbReference type="ChEBI" id="CHEBI:58483"/>
        <dbReference type="ChEBI" id="CHEBI:128753"/>
        <dbReference type="EC" id="1.17.7.3"/>
    </reaction>
</comment>
<reference evidence="11" key="2">
    <citation type="submission" date="2022-06" db="EMBL/GenBank/DDBJ databases">
        <title>Xiashengella guii gen. nov. sp. nov., a bacterium isolated form anaerobic digestion tank.</title>
        <authorList>
            <person name="Huang H."/>
        </authorList>
    </citation>
    <scope>NUCLEOTIDE SEQUENCE</scope>
    <source>
        <strain evidence="11">Ai-910</strain>
    </source>
</reference>
<organism evidence="11 12">
    <name type="scientific">Xiashengella succiniciproducens</name>
    <dbReference type="NCBI Taxonomy" id="2949635"/>
    <lineage>
        <taxon>Bacteria</taxon>
        <taxon>Pseudomonadati</taxon>
        <taxon>Bacteroidota</taxon>
        <taxon>Bacteroidia</taxon>
        <taxon>Marinilabiliales</taxon>
        <taxon>Marinilabiliaceae</taxon>
        <taxon>Xiashengella</taxon>
    </lineage>
</organism>
<feature type="binding site" evidence="8">
    <location>
        <position position="575"/>
    </location>
    <ligand>
        <name>[4Fe-4S] cluster</name>
        <dbReference type="ChEBI" id="CHEBI:49883"/>
    </ligand>
</feature>
<dbReference type="GO" id="GO:0051539">
    <property type="term" value="F:4 iron, 4 sulfur cluster binding"/>
    <property type="evidence" value="ECO:0007669"/>
    <property type="project" value="UniProtKB-UniRule"/>
</dbReference>
<dbReference type="GO" id="GO:0046429">
    <property type="term" value="F:4-hydroxy-3-methylbut-2-en-1-yl diphosphate synthase activity (ferredoxin)"/>
    <property type="evidence" value="ECO:0007669"/>
    <property type="project" value="UniProtKB-UniRule"/>
</dbReference>
<keyword evidence="3 8" id="KW-0560">Oxidoreductase</keyword>
<keyword evidence="1 8" id="KW-0004">4Fe-4S</keyword>
<feature type="domain" description="IspG C-terminal" evidence="10">
    <location>
        <begin position="530"/>
        <end position="618"/>
    </location>
</feature>
<evidence type="ECO:0000256" key="5">
    <source>
        <dbReference type="ARBA" id="ARBA00023014"/>
    </source>
</evidence>
<dbReference type="GO" id="GO:0005506">
    <property type="term" value="F:iron ion binding"/>
    <property type="evidence" value="ECO:0007669"/>
    <property type="project" value="InterPro"/>
</dbReference>
<gene>
    <name evidence="8 11" type="primary">ispG</name>
    <name evidence="11" type="ORF">M9189_01260</name>
</gene>
<comment type="pathway">
    <text evidence="8">Isoprenoid biosynthesis; isopentenyl diphosphate biosynthesis via DXP pathway; isopentenyl diphosphate from 1-deoxy-D-xylulose 5-phosphate: step 5/6.</text>
</comment>